<evidence type="ECO:0000313" key="1">
    <source>
        <dbReference type="EMBL" id="MCR8631710.1"/>
    </source>
</evidence>
<sequence>MKISFKNTDTGKYVKDFKFVVKHVYKVVYTDDLQEAYIYNKEDFETPKGDEAESKMQVQLKWCKEKLNQNIVPLDVTISL</sequence>
<name>A0ABT1YIA7_9BACL</name>
<dbReference type="RefSeq" id="WP_258213311.1">
    <property type="nucleotide sequence ID" value="NZ_JANQBD010000007.1"/>
</dbReference>
<dbReference type="Proteomes" id="UP001300012">
    <property type="component" value="Unassembled WGS sequence"/>
</dbReference>
<organism evidence="1 2">
    <name type="scientific">Paenibacillus radicis</name>
    <name type="common">ex Xue et al. 2023</name>
    <dbReference type="NCBI Taxonomy" id="2972489"/>
    <lineage>
        <taxon>Bacteria</taxon>
        <taxon>Bacillati</taxon>
        <taxon>Bacillota</taxon>
        <taxon>Bacilli</taxon>
        <taxon>Bacillales</taxon>
        <taxon>Paenibacillaceae</taxon>
        <taxon>Paenibacillus</taxon>
    </lineage>
</organism>
<proteinExistence type="predicted"/>
<accession>A0ABT1YIA7</accession>
<protein>
    <submittedName>
        <fullName evidence="1">Uncharacterized protein</fullName>
    </submittedName>
</protein>
<reference evidence="1 2" key="1">
    <citation type="submission" date="2022-08" db="EMBL/GenBank/DDBJ databases">
        <title>Paenibacillus endoradicis sp. nov., Paenibacillus radicibacter sp. nov and Paenibacillus pararadicis sp. nov., three cold-adapted plant growth-promoting bacteria isolated from root of Larix gmelinii in Great Khingan.</title>
        <authorList>
            <person name="Xue H."/>
        </authorList>
    </citation>
    <scope>NUCLEOTIDE SEQUENCE [LARGE SCALE GENOMIC DNA]</scope>
    <source>
        <strain evidence="1 2">N5-1-1-5</strain>
    </source>
</reference>
<comment type="caution">
    <text evidence="1">The sequence shown here is derived from an EMBL/GenBank/DDBJ whole genome shotgun (WGS) entry which is preliminary data.</text>
</comment>
<gene>
    <name evidence="1" type="ORF">NV381_10890</name>
</gene>
<evidence type="ECO:0000313" key="2">
    <source>
        <dbReference type="Proteomes" id="UP001300012"/>
    </source>
</evidence>
<dbReference type="EMBL" id="JANQBD010000007">
    <property type="protein sequence ID" value="MCR8631710.1"/>
    <property type="molecule type" value="Genomic_DNA"/>
</dbReference>
<keyword evidence="2" id="KW-1185">Reference proteome</keyword>